<accession>A0ABR1C1Q0</accession>
<dbReference type="EMBL" id="JAVFWL010000001">
    <property type="protein sequence ID" value="KAK6731579.1"/>
    <property type="molecule type" value="Genomic_DNA"/>
</dbReference>
<evidence type="ECO:0000313" key="1">
    <source>
        <dbReference type="EMBL" id="KAK6731579.1"/>
    </source>
</evidence>
<gene>
    <name evidence="1" type="primary">Necator_chrI.g3942</name>
    <name evidence="1" type="ORF">RB195_007813</name>
</gene>
<protein>
    <submittedName>
        <fullName evidence="1">Uncharacterized protein</fullName>
    </submittedName>
</protein>
<name>A0ABR1C1Q0_NECAM</name>
<proteinExistence type="predicted"/>
<dbReference type="Proteomes" id="UP001303046">
    <property type="component" value="Unassembled WGS sequence"/>
</dbReference>
<evidence type="ECO:0000313" key="2">
    <source>
        <dbReference type="Proteomes" id="UP001303046"/>
    </source>
</evidence>
<keyword evidence="2" id="KW-1185">Reference proteome</keyword>
<sequence length="85" mass="9999">MDPDFFFEYMNQLFTCSRRNSRKRVLDIRFIRIHTFGTLYLSLSDGTGNTSKDFRASLLFMTISSFNTSSLHELSLINVLLREHK</sequence>
<comment type="caution">
    <text evidence="1">The sequence shown here is derived from an EMBL/GenBank/DDBJ whole genome shotgun (WGS) entry which is preliminary data.</text>
</comment>
<organism evidence="1 2">
    <name type="scientific">Necator americanus</name>
    <name type="common">Human hookworm</name>
    <dbReference type="NCBI Taxonomy" id="51031"/>
    <lineage>
        <taxon>Eukaryota</taxon>
        <taxon>Metazoa</taxon>
        <taxon>Ecdysozoa</taxon>
        <taxon>Nematoda</taxon>
        <taxon>Chromadorea</taxon>
        <taxon>Rhabditida</taxon>
        <taxon>Rhabditina</taxon>
        <taxon>Rhabditomorpha</taxon>
        <taxon>Strongyloidea</taxon>
        <taxon>Ancylostomatidae</taxon>
        <taxon>Bunostominae</taxon>
        <taxon>Necator</taxon>
    </lineage>
</organism>
<reference evidence="1 2" key="1">
    <citation type="submission" date="2023-08" db="EMBL/GenBank/DDBJ databases">
        <title>A Necator americanus chromosomal reference genome.</title>
        <authorList>
            <person name="Ilik V."/>
            <person name="Petrzelkova K.J."/>
            <person name="Pardy F."/>
            <person name="Fuh T."/>
            <person name="Niatou-Singa F.S."/>
            <person name="Gouil Q."/>
            <person name="Baker L."/>
            <person name="Ritchie M.E."/>
            <person name="Jex A.R."/>
            <person name="Gazzola D."/>
            <person name="Li H."/>
            <person name="Toshio Fujiwara R."/>
            <person name="Zhan B."/>
            <person name="Aroian R.V."/>
            <person name="Pafco B."/>
            <person name="Schwarz E.M."/>
        </authorList>
    </citation>
    <scope>NUCLEOTIDE SEQUENCE [LARGE SCALE GENOMIC DNA]</scope>
    <source>
        <strain evidence="1 2">Aroian</strain>
        <tissue evidence="1">Whole animal</tissue>
    </source>
</reference>